<dbReference type="InterPro" id="IPR010622">
    <property type="entry name" value="FAST_Leu-rich"/>
</dbReference>
<feature type="region of interest" description="Disordered" evidence="3">
    <location>
        <begin position="984"/>
        <end position="1024"/>
    </location>
</feature>
<dbReference type="InterPro" id="IPR050870">
    <property type="entry name" value="FAST_kinase"/>
</dbReference>
<dbReference type="Pfam" id="PF08373">
    <property type="entry name" value="RAP"/>
    <property type="match status" value="1"/>
</dbReference>
<feature type="compositionally biased region" description="Pro residues" evidence="3">
    <location>
        <begin position="245"/>
        <end position="264"/>
    </location>
</feature>
<dbReference type="GO" id="GO:0003723">
    <property type="term" value="F:RNA binding"/>
    <property type="evidence" value="ECO:0007669"/>
    <property type="project" value="TreeGrafter"/>
</dbReference>
<organism evidence="5 6">
    <name type="scientific">Phasianus colchicus</name>
    <name type="common">Common pheasant</name>
    <dbReference type="NCBI Taxonomy" id="9054"/>
    <lineage>
        <taxon>Eukaryota</taxon>
        <taxon>Metazoa</taxon>
        <taxon>Chordata</taxon>
        <taxon>Craniata</taxon>
        <taxon>Vertebrata</taxon>
        <taxon>Euteleostomi</taxon>
        <taxon>Archelosauria</taxon>
        <taxon>Archosauria</taxon>
        <taxon>Dinosauria</taxon>
        <taxon>Saurischia</taxon>
        <taxon>Theropoda</taxon>
        <taxon>Coelurosauria</taxon>
        <taxon>Aves</taxon>
        <taxon>Neognathae</taxon>
        <taxon>Galloanserae</taxon>
        <taxon>Galliformes</taxon>
        <taxon>Phasianidae</taxon>
        <taxon>Phasianinae</taxon>
        <taxon>Phasianus</taxon>
    </lineage>
</organism>
<accession>A0A669QU80</accession>
<proteinExistence type="predicted"/>
<dbReference type="Pfam" id="PF06743">
    <property type="entry name" value="FAST_1"/>
    <property type="match status" value="1"/>
</dbReference>
<feature type="region of interest" description="Disordered" evidence="3">
    <location>
        <begin position="55"/>
        <end position="93"/>
    </location>
</feature>
<evidence type="ECO:0000256" key="1">
    <source>
        <dbReference type="ARBA" id="ARBA00004173"/>
    </source>
</evidence>
<evidence type="ECO:0000259" key="4">
    <source>
        <dbReference type="PROSITE" id="PS51286"/>
    </source>
</evidence>
<dbReference type="InterPro" id="IPR013584">
    <property type="entry name" value="RAP"/>
</dbReference>
<evidence type="ECO:0000256" key="2">
    <source>
        <dbReference type="ARBA" id="ARBA00023128"/>
    </source>
</evidence>
<dbReference type="GO" id="GO:0044528">
    <property type="term" value="P:regulation of mitochondrial mRNA stability"/>
    <property type="evidence" value="ECO:0007669"/>
    <property type="project" value="InterPro"/>
</dbReference>
<dbReference type="OMA" id="PSDYYCS"/>
<feature type="compositionally biased region" description="Gly residues" evidence="3">
    <location>
        <begin position="162"/>
        <end position="184"/>
    </location>
</feature>
<reference evidence="5" key="2">
    <citation type="submission" date="2025-09" db="UniProtKB">
        <authorList>
            <consortium name="Ensembl"/>
        </authorList>
    </citation>
    <scope>IDENTIFICATION</scope>
</reference>
<dbReference type="SMART" id="SM00952">
    <property type="entry name" value="RAP"/>
    <property type="match status" value="1"/>
</dbReference>
<comment type="subcellular location">
    <subcellularLocation>
        <location evidence="1">Mitochondrion</location>
    </subcellularLocation>
</comment>
<feature type="region of interest" description="Disordered" evidence="3">
    <location>
        <begin position="107"/>
        <end position="269"/>
    </location>
</feature>
<feature type="compositionally biased region" description="Basic and acidic residues" evidence="3">
    <location>
        <begin position="211"/>
        <end position="222"/>
    </location>
</feature>
<protein>
    <recommendedName>
        <fullName evidence="4">RAP domain-containing protein</fullName>
    </recommendedName>
</protein>
<reference evidence="5" key="1">
    <citation type="submission" date="2025-08" db="UniProtKB">
        <authorList>
            <consortium name="Ensembl"/>
        </authorList>
    </citation>
    <scope>IDENTIFICATION</scope>
</reference>
<feature type="compositionally biased region" description="Gly residues" evidence="3">
    <location>
        <begin position="196"/>
        <end position="210"/>
    </location>
</feature>
<evidence type="ECO:0000313" key="6">
    <source>
        <dbReference type="Proteomes" id="UP000472261"/>
    </source>
</evidence>
<feature type="region of interest" description="Disordered" evidence="3">
    <location>
        <begin position="926"/>
        <end position="952"/>
    </location>
</feature>
<dbReference type="GO" id="GO:0035770">
    <property type="term" value="C:ribonucleoprotein granule"/>
    <property type="evidence" value="ECO:0007669"/>
    <property type="project" value="TreeGrafter"/>
</dbReference>
<feature type="compositionally biased region" description="Basic and acidic residues" evidence="3">
    <location>
        <begin position="984"/>
        <end position="994"/>
    </location>
</feature>
<dbReference type="PROSITE" id="PS51286">
    <property type="entry name" value="RAP"/>
    <property type="match status" value="1"/>
</dbReference>
<feature type="compositionally biased region" description="Basic and acidic residues" evidence="3">
    <location>
        <begin position="146"/>
        <end position="161"/>
    </location>
</feature>
<dbReference type="PANTHER" id="PTHR21228:SF4">
    <property type="entry name" value="FAS-ACTIVATED SERINE_THREONINE KINASE"/>
    <property type="match status" value="1"/>
</dbReference>
<evidence type="ECO:0000256" key="3">
    <source>
        <dbReference type="SAM" id="MobiDB-lite"/>
    </source>
</evidence>
<dbReference type="Pfam" id="PF08368">
    <property type="entry name" value="FAST_2"/>
    <property type="match status" value="1"/>
</dbReference>
<keyword evidence="2" id="KW-0496">Mitochondrion</keyword>
<dbReference type="Proteomes" id="UP000472261">
    <property type="component" value="Unplaced"/>
</dbReference>
<dbReference type="GO" id="GO:0005759">
    <property type="term" value="C:mitochondrial matrix"/>
    <property type="evidence" value="ECO:0007669"/>
    <property type="project" value="TreeGrafter"/>
</dbReference>
<keyword evidence="6" id="KW-1185">Reference proteome</keyword>
<sequence length="1096" mass="119809">MCSAVLLLRLKRKKTVDAPNAAACVLCARRRGELGGTEGGGGGAWVVRPRSDMRTAAGRGPRLEPRVPHGSSARAPGAAAPPPRGIPSHWTPRGGYLHTTLRLRPRKCVPRGGGAAASLPPRGLSGRWRTRCPGGAERPGRGGSQRGRERHVGGARREGPGRRGGAGAGGPDGRCGGGVGGPGTGRARRRSRGPRSSGGPGAGRDPGPGGGRERRGRPERVGGRPGVPARCDPGPDPGSGSGRIPAPPPPQRRSPPQGPPVPRSPPRRPARAMLRLLPWLRALSRRRARPGSPRGPAERSGAAMHPACYCAGRARPRALLLPLDPYGHGLLHALPPDACRARGHGKRKSWNFIHEKMSYDTFFTMKRLIERSRSVGEVLRWVTQNPGKVSASHYPIALHKLGQLLQQQQGPAALNGESRRPGPVLEQPEFQTLCQAIISGCSKFDNFSIVNCLYAAAALGLPGESPLVRVLEDESRNRLGRFNQKDVSMVFSSVMRLHPSSPHPLVESCLSSLERHLEKERHPQTLFLLLSYYRLRAQALQGHPASDQQLINNRKILRLVRHTLGQVSAMREHELALLDEMLALCAQEANNKALEAIFSSQLFYENRQERFIRSMAEWLPRKAENLTPYTMALIAKYVARHRLREPRLLDTIANFLLKRGEQLDSKVIQKLVFPFSRMNYRPSNHSELFPKLEAILEQKAGSSPLATVNILMSMFQLSHFPQSVLHQVFSPAFITNVMSSPYALIVRRYLSLLDAAVELEFRDYSGPRLDPRYRVLMFEHALTADEANRKYSYKGLVAEALRQLVGEECYRQDEVLPPGYCTDFLLWINRLGTVLPLSRVPAASKAPPAAPPAAISLRSSVLALTSDLQDFAPFAPEPPGSPPAARRENNLAGRFLSTLCPAPGGPCYQPPSDYYCALSKESSLESQGSSTLSSPSECLSAQPAGTPDCSPRGSSAATLFQFPIGKILEEEAAACPGRERSCFQGEQPHEEAEGRSPAPAEDACPPPSPCRPGPARGPTEGPPAADEIQRVVLSVNDKWHYCQNSDILVGSRAMRDRHLRLLGYCLVQLPYTELEKVSGIEEAKHYLRQKLRELRF</sequence>
<dbReference type="PANTHER" id="PTHR21228">
    <property type="entry name" value="FAST LEU-RICH DOMAIN-CONTAINING"/>
    <property type="match status" value="1"/>
</dbReference>
<feature type="domain" description="RAP" evidence="4">
    <location>
        <begin position="1031"/>
        <end position="1089"/>
    </location>
</feature>
<dbReference type="Ensembl" id="ENSPCLT00000033719.1">
    <property type="protein sequence ID" value="ENSPCLP00000024272.1"/>
    <property type="gene ID" value="ENSPCLG00000021421.1"/>
</dbReference>
<name>A0A669QU80_PHACC</name>
<dbReference type="AlphaFoldDB" id="A0A669QU80"/>
<feature type="compositionally biased region" description="Low complexity" evidence="3">
    <location>
        <begin position="926"/>
        <end position="940"/>
    </location>
</feature>
<dbReference type="InterPro" id="IPR013579">
    <property type="entry name" value="FAST_2"/>
</dbReference>
<evidence type="ECO:0000313" key="5">
    <source>
        <dbReference type="Ensembl" id="ENSPCLP00000024272.1"/>
    </source>
</evidence>
<dbReference type="GO" id="GO:0000963">
    <property type="term" value="P:mitochondrial RNA processing"/>
    <property type="evidence" value="ECO:0007669"/>
    <property type="project" value="TreeGrafter"/>
</dbReference>